<proteinExistence type="predicted"/>
<dbReference type="GO" id="GO:0016491">
    <property type="term" value="F:oxidoreductase activity"/>
    <property type="evidence" value="ECO:0007669"/>
    <property type="project" value="UniProtKB-KW"/>
</dbReference>
<keyword evidence="1" id="KW-0560">Oxidoreductase</keyword>
<dbReference type="Pfam" id="PF14027">
    <property type="entry name" value="Questin_oxidase"/>
    <property type="match status" value="1"/>
</dbReference>
<gene>
    <name evidence="2" type="ORF">A0O28_0038170</name>
</gene>
<dbReference type="OrthoDB" id="4898482at2759"/>
<dbReference type="AlphaFoldDB" id="A0A1T3CNN7"/>
<sequence>MASTRQLVIPTKLHDNGPSHVSNLTQESADKLAQLLTSNHDKYHLSYHQFGLHNHILHHLLCIYALGATPLQMEKAFDLNAVYQLPSHYADSGHAQKLADPVEFKKCLGDSKYFNDYFLFFRKEIETHGIPTTVNTFIFGDDERAANMFDRFFGGYLHCIIHLGYALEYMQPFLVAEALASTAVHLPELHDFLVPTERVAPPTASASQVEIFEQIRTNERIRSAMHYDYIDKINDGLIGEAGDELFRVISQWKVSADEVEDKAAELFNACVYYTTMAQRSNKQIRFDFMLMHTVTTATFLPVYLKTDWIKPESKVRLVEWLGRANLLLYAECGAPEPRPEELKTYKPLHPSGWDGVFQRACEYEDDGHTSKFVRGIATVAQMTEQYDENLSFKLIHQEDFLTIAHMIIDSVENFDKSADHEVHEVRKVSLYPRITEPEVQLVIARWPRYVGFEQGWHHVPDRRELHVGVNHEGSRD</sequence>
<evidence type="ECO:0000313" key="2">
    <source>
        <dbReference type="EMBL" id="OPB42696.1"/>
    </source>
</evidence>
<organism evidence="2 3">
    <name type="scientific">Trichoderma guizhouense</name>
    <dbReference type="NCBI Taxonomy" id="1491466"/>
    <lineage>
        <taxon>Eukaryota</taxon>
        <taxon>Fungi</taxon>
        <taxon>Dikarya</taxon>
        <taxon>Ascomycota</taxon>
        <taxon>Pezizomycotina</taxon>
        <taxon>Sordariomycetes</taxon>
        <taxon>Hypocreomycetidae</taxon>
        <taxon>Hypocreales</taxon>
        <taxon>Hypocreaceae</taxon>
        <taxon>Trichoderma</taxon>
    </lineage>
</organism>
<evidence type="ECO:0000313" key="3">
    <source>
        <dbReference type="Proteomes" id="UP000191004"/>
    </source>
</evidence>
<dbReference type="InterPro" id="IPR025337">
    <property type="entry name" value="Questin_oxidase-like"/>
</dbReference>
<keyword evidence="3" id="KW-1185">Reference proteome</keyword>
<dbReference type="PANTHER" id="PTHR35870:SF1">
    <property type="entry name" value="PROTEIN, PUTATIVE (AFU_ORTHOLOGUE AFUA_5G03330)-RELATED"/>
    <property type="match status" value="1"/>
</dbReference>
<evidence type="ECO:0000256" key="1">
    <source>
        <dbReference type="ARBA" id="ARBA00023002"/>
    </source>
</evidence>
<evidence type="ECO:0008006" key="4">
    <source>
        <dbReference type="Google" id="ProtNLM"/>
    </source>
</evidence>
<protein>
    <recommendedName>
        <fullName evidence="4">HypA-like protein</fullName>
    </recommendedName>
</protein>
<dbReference type="Proteomes" id="UP000191004">
    <property type="component" value="Unassembled WGS sequence"/>
</dbReference>
<dbReference type="EMBL" id="LVVK01000013">
    <property type="protein sequence ID" value="OPB42696.1"/>
    <property type="molecule type" value="Genomic_DNA"/>
</dbReference>
<dbReference type="PANTHER" id="PTHR35870">
    <property type="entry name" value="PROTEIN, PUTATIVE (AFU_ORTHOLOGUE AFUA_5G03330)-RELATED"/>
    <property type="match status" value="1"/>
</dbReference>
<name>A0A1T3CNN7_9HYPO</name>
<accession>A0A1T3CNN7</accession>
<reference evidence="2 3" key="1">
    <citation type="submission" date="2016-04" db="EMBL/GenBank/DDBJ databases">
        <title>Multiple horizontal gene transfer events from other fungi enriched the ability of the initially mycotrophic fungus Trichoderma (Ascomycota) to feed on dead plant biomass.</title>
        <authorList>
            <person name="Atanasova L."/>
            <person name="Chenthamara K."/>
            <person name="Zhang J."/>
            <person name="Grujic M."/>
            <person name="Henrissat B."/>
            <person name="Kuo A."/>
            <person name="Aertz A."/>
            <person name="Salamov A."/>
            <person name="Lipzen A."/>
            <person name="Labutti K."/>
            <person name="Barry K."/>
            <person name="Miao Y."/>
            <person name="Rahimi M.J."/>
            <person name="Shen Q."/>
            <person name="Grigoriev I.V."/>
            <person name="Kubicek C.P."/>
            <person name="Druzhinina I.S."/>
        </authorList>
    </citation>
    <scope>NUCLEOTIDE SEQUENCE [LARGE SCALE GENOMIC DNA]</scope>
    <source>
        <strain evidence="2 3">NJAU 4742</strain>
    </source>
</reference>
<comment type="caution">
    <text evidence="2">The sequence shown here is derived from an EMBL/GenBank/DDBJ whole genome shotgun (WGS) entry which is preliminary data.</text>
</comment>